<dbReference type="Proteomes" id="UP000282574">
    <property type="component" value="Unassembled WGS sequence"/>
</dbReference>
<dbReference type="Pfam" id="PF04214">
    <property type="entry name" value="DUF411"/>
    <property type="match status" value="1"/>
</dbReference>
<keyword evidence="1" id="KW-1133">Transmembrane helix</keyword>
<dbReference type="InterPro" id="IPR036249">
    <property type="entry name" value="Thioredoxin-like_sf"/>
</dbReference>
<evidence type="ECO:0008006" key="4">
    <source>
        <dbReference type="Google" id="ProtNLM"/>
    </source>
</evidence>
<evidence type="ECO:0000313" key="3">
    <source>
        <dbReference type="Proteomes" id="UP000282574"/>
    </source>
</evidence>
<keyword evidence="1" id="KW-0472">Membrane</keyword>
<protein>
    <recommendedName>
        <fullName evidence="4">CopG family transcriptional regulator</fullName>
    </recommendedName>
</protein>
<sequence length="191" mass="20774">MKYKQSLRIQKWLRPIAIGAAIGVAMVTYPAVAQNLGDNSLLGTPLGRSVSVDRNVSKKQTKPSATPEIVVYRSPSCGCCGGWIDYMKKQGFQTKVILASDTEAVKQKYGVPDRLASCHTAVVNGYVIEGHVPVNDVKRLLQEKPNVTGISVPEMPVGTPGMEVGDRRDPFTVFSFDKKGTAKVFNKYPSS</sequence>
<dbReference type="AlphaFoldDB" id="A0AB37USD6"/>
<evidence type="ECO:0000256" key="1">
    <source>
        <dbReference type="SAM" id="Phobius"/>
    </source>
</evidence>
<evidence type="ECO:0000313" key="2">
    <source>
        <dbReference type="EMBL" id="RUT14174.1"/>
    </source>
</evidence>
<organism evidence="2 3">
    <name type="scientific">Chroococcidiopsis cubana SAG 39.79</name>
    <dbReference type="NCBI Taxonomy" id="388085"/>
    <lineage>
        <taxon>Bacteria</taxon>
        <taxon>Bacillati</taxon>
        <taxon>Cyanobacteriota</taxon>
        <taxon>Cyanophyceae</taxon>
        <taxon>Chroococcidiopsidales</taxon>
        <taxon>Chroococcidiopsidaceae</taxon>
        <taxon>Chroococcidiopsis</taxon>
    </lineage>
</organism>
<keyword evidence="3" id="KW-1185">Reference proteome</keyword>
<dbReference type="EMBL" id="RSCK01000003">
    <property type="protein sequence ID" value="RUT14174.1"/>
    <property type="molecule type" value="Genomic_DNA"/>
</dbReference>
<name>A0AB37USD6_9CYAN</name>
<dbReference type="RefSeq" id="WP_106165974.1">
    <property type="nucleotide sequence ID" value="NZ_JAVKZF010000005.1"/>
</dbReference>
<reference evidence="2 3" key="1">
    <citation type="journal article" date="2019" name="Genome Biol. Evol.">
        <title>Day and night: Metabolic profiles and evolutionary relationships of six axenic non-marine cyanobacteria.</title>
        <authorList>
            <person name="Will S.E."/>
            <person name="Henke P."/>
            <person name="Boedeker C."/>
            <person name="Huang S."/>
            <person name="Brinkmann H."/>
            <person name="Rohde M."/>
            <person name="Jarek M."/>
            <person name="Friedl T."/>
            <person name="Seufert S."/>
            <person name="Schumacher M."/>
            <person name="Overmann J."/>
            <person name="Neumann-Schaal M."/>
            <person name="Petersen J."/>
        </authorList>
    </citation>
    <scope>NUCLEOTIDE SEQUENCE [LARGE SCALE GENOMIC DNA]</scope>
    <source>
        <strain evidence="2 3">SAG 39.79</strain>
    </source>
</reference>
<comment type="caution">
    <text evidence="2">The sequence shown here is derived from an EMBL/GenBank/DDBJ whole genome shotgun (WGS) entry which is preliminary data.</text>
</comment>
<dbReference type="InterPro" id="IPR007332">
    <property type="entry name" value="DUF411"/>
</dbReference>
<dbReference type="SUPFAM" id="SSF52833">
    <property type="entry name" value="Thioredoxin-like"/>
    <property type="match status" value="1"/>
</dbReference>
<proteinExistence type="predicted"/>
<accession>A0AB37USD6</accession>
<feature type="transmembrane region" description="Helical" evidence="1">
    <location>
        <begin position="12"/>
        <end position="32"/>
    </location>
</feature>
<gene>
    <name evidence="2" type="ORF">DSM107010_06570</name>
</gene>
<keyword evidence="1" id="KW-0812">Transmembrane</keyword>